<organism evidence="3 4">
    <name type="scientific">Septoria linicola</name>
    <dbReference type="NCBI Taxonomy" id="215465"/>
    <lineage>
        <taxon>Eukaryota</taxon>
        <taxon>Fungi</taxon>
        <taxon>Dikarya</taxon>
        <taxon>Ascomycota</taxon>
        <taxon>Pezizomycotina</taxon>
        <taxon>Dothideomycetes</taxon>
        <taxon>Dothideomycetidae</taxon>
        <taxon>Mycosphaerellales</taxon>
        <taxon>Mycosphaerellaceae</taxon>
        <taxon>Septoria</taxon>
    </lineage>
</organism>
<feature type="domain" description="DUF7029" evidence="2">
    <location>
        <begin position="53"/>
        <end position="139"/>
    </location>
</feature>
<evidence type="ECO:0000259" key="2">
    <source>
        <dbReference type="Pfam" id="PF22974"/>
    </source>
</evidence>
<proteinExistence type="predicted"/>
<evidence type="ECO:0000313" key="4">
    <source>
        <dbReference type="Proteomes" id="UP001056384"/>
    </source>
</evidence>
<name>A0A9Q9ALA5_9PEZI</name>
<dbReference type="Pfam" id="PF22974">
    <property type="entry name" value="DUF7029"/>
    <property type="match status" value="1"/>
</dbReference>
<sequence length="764" mass="83201">MSMEAYEAALKPVVRWDRNLEEWSDLVPQTAQQLYFGSDNPMERHQFADLTANFTGRAVVLQHSAFITKVKCAPKSIEVTLANDAAYSMIETEWQAVDDFMLVTNSDSCGYLSEQFSFWDVKTLKFSPQTLTVQVSVDRGSTLAVYLVTSTCPGARGSLAHPFAIRAARLRDIVWCVVASGMSPGIALSEGAQLALQYHPGIVVTKLIAGKALEFWQPDMKLSIPIDVRFPEKKIDASAPAPSKWKNPGVLKKINKGETIKNTKIEGSVGLYCVDCHLAGKINVEGRAEFTSDGGISALYAGADADFQGQFAIGLAAEVKIDYEEKIDIFEAAIPYCGFVVDNVISVGATVDLKAQFEAHLHATGDIVVGSIKPTIDPVWTPFLDASAKITVEAGVSFPVAIGLSVTIPILKDKGKFKVQLVEQPGVNAMAEYKTSTPTQPDPTDPDGEGNPDEEGSDQGGDGNNEGDSEHEGQDDGQNNRRALILVREGEPECDNGIKWSVKFNNKVYAEALFASSSKDFELHTYSKEVAGGCFKVGGLKTRAQTWDPTDFDTVNDVDDEYNAAENAEDIKLLDGAIAAVQAAKLDYSDYPDDVDFLVIQDFSKQFQILQDKDGYLQPGLATTRPVPGSIWAEKDGSVWADYHHRELKFDPKSMKANGWSNIQLGPIGAKSSDAESILLVPAKTGIPAKPYIYLAEDFKRNVYVLLTCQYTTGGGRIFLARNPSMAAKTLQLANTRTTGGRVKGCVAQQWIVKPEDVDVWGGR</sequence>
<dbReference type="EMBL" id="CP099420">
    <property type="protein sequence ID" value="USW51394.1"/>
    <property type="molecule type" value="Genomic_DNA"/>
</dbReference>
<dbReference type="AlphaFoldDB" id="A0A9Q9ALA5"/>
<feature type="compositionally biased region" description="Acidic residues" evidence="1">
    <location>
        <begin position="444"/>
        <end position="457"/>
    </location>
</feature>
<dbReference type="OrthoDB" id="160645at2759"/>
<accession>A0A9Q9ALA5</accession>
<reference evidence="3" key="1">
    <citation type="submission" date="2022-06" db="EMBL/GenBank/DDBJ databases">
        <title>Complete genome sequences of two strains of the flax pathogen Septoria linicola.</title>
        <authorList>
            <person name="Lapalu N."/>
            <person name="Simon A."/>
            <person name="Demenou B."/>
            <person name="Paumier D."/>
            <person name="Guillot M.-P."/>
            <person name="Gout L."/>
            <person name="Valade R."/>
        </authorList>
    </citation>
    <scope>NUCLEOTIDE SEQUENCE</scope>
    <source>
        <strain evidence="3">SE15195</strain>
    </source>
</reference>
<dbReference type="InterPro" id="IPR054293">
    <property type="entry name" value="DUF7029"/>
</dbReference>
<dbReference type="Proteomes" id="UP001056384">
    <property type="component" value="Chromosome 3"/>
</dbReference>
<evidence type="ECO:0000256" key="1">
    <source>
        <dbReference type="SAM" id="MobiDB-lite"/>
    </source>
</evidence>
<keyword evidence="4" id="KW-1185">Reference proteome</keyword>
<protein>
    <recommendedName>
        <fullName evidence="2">DUF7029 domain-containing protein</fullName>
    </recommendedName>
</protein>
<gene>
    <name evidence="3" type="ORF">Slin15195_G047130</name>
</gene>
<evidence type="ECO:0000313" key="3">
    <source>
        <dbReference type="EMBL" id="USW51394.1"/>
    </source>
</evidence>
<feature type="region of interest" description="Disordered" evidence="1">
    <location>
        <begin position="430"/>
        <end position="479"/>
    </location>
</feature>